<organism evidence="1 2">
    <name type="scientific">Escherichia phage vB_EcoS_W011D</name>
    <dbReference type="NCBI Taxonomy" id="2575323"/>
    <lineage>
        <taxon>Viruses</taxon>
        <taxon>Duplodnaviria</taxon>
        <taxon>Heunggongvirae</taxon>
        <taxon>Uroviricota</taxon>
        <taxon>Caudoviricetes</taxon>
        <taxon>Drexlerviridae</taxon>
        <taxon>Tempevirinae</taxon>
        <taxon>Changchunvirus</taxon>
        <taxon>Changchunvirus W011D</taxon>
    </lineage>
</organism>
<evidence type="ECO:0000313" key="1">
    <source>
        <dbReference type="EMBL" id="QCW18472.1"/>
    </source>
</evidence>
<gene>
    <name evidence="1" type="ORF">vBEcoSW011D_23</name>
</gene>
<dbReference type="EMBL" id="MK778457">
    <property type="protein sequence ID" value="QCW18472.1"/>
    <property type="molecule type" value="Genomic_DNA"/>
</dbReference>
<name>A0A4Y5NV42_9CAUD</name>
<sequence>MNSSKRLDTHDAGYVMKCISSNSNNFIVGKHYHTERCTITDYNQGCPDINGGFALNYQRGKYYGVEGATMIARFIMVKDNKGRYTKRDTCRKLKEKQDFRRMRRYIRQMLKTSERGSYEFKILNSLARRLGK</sequence>
<proteinExistence type="predicted"/>
<reference evidence="1 2" key="1">
    <citation type="submission" date="2019-04" db="EMBL/GenBank/DDBJ databases">
        <authorList>
            <person name="Wang X."/>
        </authorList>
    </citation>
    <scope>NUCLEOTIDE SEQUENCE [LARGE SCALE GENOMIC DNA]</scope>
</reference>
<protein>
    <submittedName>
        <fullName evidence="1">Uncharacterized protein</fullName>
    </submittedName>
</protein>
<keyword evidence="2" id="KW-1185">Reference proteome</keyword>
<accession>A0A4Y5NV42</accession>
<dbReference type="Proteomes" id="UP000306677">
    <property type="component" value="Segment"/>
</dbReference>
<evidence type="ECO:0000313" key="2">
    <source>
        <dbReference type="Proteomes" id="UP000306677"/>
    </source>
</evidence>